<dbReference type="RefSeq" id="WP_182972949.1">
    <property type="nucleotide sequence ID" value="NZ_JABEQN010000004.1"/>
</dbReference>
<dbReference type="GO" id="GO:0016887">
    <property type="term" value="F:ATP hydrolysis activity"/>
    <property type="evidence" value="ECO:0007669"/>
    <property type="project" value="InterPro"/>
</dbReference>
<comment type="caution">
    <text evidence="5">The sequence shown here is derived from an EMBL/GenBank/DDBJ whole genome shotgun (WGS) entry which is preliminary data.</text>
</comment>
<dbReference type="InterPro" id="IPR051782">
    <property type="entry name" value="ABC_Transporter_VariousFunc"/>
</dbReference>
<dbReference type="CDD" id="cd03230">
    <property type="entry name" value="ABC_DR_subfamily_A"/>
    <property type="match status" value="1"/>
</dbReference>
<evidence type="ECO:0000313" key="5">
    <source>
        <dbReference type="EMBL" id="MBB2163667.1"/>
    </source>
</evidence>
<evidence type="ECO:0000313" key="7">
    <source>
        <dbReference type="EMBL" id="MBB2198993.1"/>
    </source>
</evidence>
<dbReference type="PANTHER" id="PTHR42939:SF1">
    <property type="entry name" value="ABC TRANSPORTER ATP-BINDING PROTEIN ALBC-RELATED"/>
    <property type="match status" value="1"/>
</dbReference>
<proteinExistence type="predicted"/>
<dbReference type="PANTHER" id="PTHR42939">
    <property type="entry name" value="ABC TRANSPORTER ATP-BINDING PROTEIN ALBC-RELATED"/>
    <property type="match status" value="1"/>
</dbReference>
<organism evidence="5 10">
    <name type="scientific">Gluconacetobacter dulcium</name>
    <dbReference type="NCBI Taxonomy" id="2729096"/>
    <lineage>
        <taxon>Bacteria</taxon>
        <taxon>Pseudomonadati</taxon>
        <taxon>Pseudomonadota</taxon>
        <taxon>Alphaproteobacteria</taxon>
        <taxon>Acetobacterales</taxon>
        <taxon>Acetobacteraceae</taxon>
        <taxon>Gluconacetobacter</taxon>
    </lineage>
</organism>
<dbReference type="GO" id="GO:0005524">
    <property type="term" value="F:ATP binding"/>
    <property type="evidence" value="ECO:0007669"/>
    <property type="project" value="UniProtKB-KW"/>
</dbReference>
<dbReference type="EMBL" id="JABEQO010000003">
    <property type="protein sequence ID" value="MBB2163667.1"/>
    <property type="molecule type" value="Genomic_DNA"/>
</dbReference>
<evidence type="ECO:0000259" key="4">
    <source>
        <dbReference type="PROSITE" id="PS50893"/>
    </source>
</evidence>
<keyword evidence="9" id="KW-1185">Reference proteome</keyword>
<dbReference type="Gene3D" id="3.40.50.300">
    <property type="entry name" value="P-loop containing nucleotide triphosphate hydrolases"/>
    <property type="match status" value="1"/>
</dbReference>
<accession>A0A7W4IJ80</accession>
<dbReference type="PROSITE" id="PS50893">
    <property type="entry name" value="ABC_TRANSPORTER_2"/>
    <property type="match status" value="1"/>
</dbReference>
<dbReference type="InterPro" id="IPR017871">
    <property type="entry name" value="ABC_transporter-like_CS"/>
</dbReference>
<evidence type="ECO:0000313" key="6">
    <source>
        <dbReference type="EMBL" id="MBB2192919.1"/>
    </source>
</evidence>
<evidence type="ECO:0000313" key="10">
    <source>
        <dbReference type="Proteomes" id="UP000561077"/>
    </source>
</evidence>
<sequence length="242" mass="25784">MTPVVSLRGVRVAHQGRTVVHAVDLDIQRGSWFGLVGANGSGKTSLLKALAGRLPFSGGACLIGGEDMIADRAGRAEQFGFAPPADRLPDSLRASEMLAFVGGHLDRVRRNLGPLRQALGVDPLLDQWIGNCSAGMKQRLAIAAAFAGGQKLVILDEPFNWLDPVAIFDLRLALRQMVDDGLTLITALHDLHALVVACDDGLILANGKKRIDLSHGMLRDAAVAPSLFEKEMIDILRAGAAE</sequence>
<dbReference type="InterPro" id="IPR027417">
    <property type="entry name" value="P-loop_NTPase"/>
</dbReference>
<dbReference type="AlphaFoldDB" id="A0A7W4IJ80"/>
<name>A0A7W4IJ80_9PROT</name>
<dbReference type="Proteomes" id="UP000530320">
    <property type="component" value="Unassembled WGS sequence"/>
</dbReference>
<dbReference type="Pfam" id="PF00005">
    <property type="entry name" value="ABC_tran"/>
    <property type="match status" value="1"/>
</dbReference>
<keyword evidence="2" id="KW-0547">Nucleotide-binding</keyword>
<dbReference type="EMBL" id="JABEQP010000013">
    <property type="protein sequence ID" value="MBB2198993.1"/>
    <property type="molecule type" value="Genomic_DNA"/>
</dbReference>
<gene>
    <name evidence="6" type="ORF">HLH25_04545</name>
    <name evidence="5" type="ORF">HLH26_03765</name>
    <name evidence="7" type="ORF">HLH44_16290</name>
</gene>
<keyword evidence="3 5" id="KW-0067">ATP-binding</keyword>
<evidence type="ECO:0000313" key="8">
    <source>
        <dbReference type="Proteomes" id="UP000530320"/>
    </source>
</evidence>
<dbReference type="PROSITE" id="PS00211">
    <property type="entry name" value="ABC_TRANSPORTER_1"/>
    <property type="match status" value="1"/>
</dbReference>
<evidence type="ECO:0000256" key="1">
    <source>
        <dbReference type="ARBA" id="ARBA00022448"/>
    </source>
</evidence>
<dbReference type="SUPFAM" id="SSF52540">
    <property type="entry name" value="P-loop containing nucleoside triphosphate hydrolases"/>
    <property type="match status" value="1"/>
</dbReference>
<evidence type="ECO:0000256" key="3">
    <source>
        <dbReference type="ARBA" id="ARBA00022840"/>
    </source>
</evidence>
<protein>
    <submittedName>
        <fullName evidence="5">ABC transporter ATP-binding protein</fullName>
    </submittedName>
</protein>
<dbReference type="SMART" id="SM00382">
    <property type="entry name" value="AAA"/>
    <property type="match status" value="1"/>
</dbReference>
<evidence type="ECO:0000256" key="2">
    <source>
        <dbReference type="ARBA" id="ARBA00022741"/>
    </source>
</evidence>
<keyword evidence="1" id="KW-0813">Transport</keyword>
<dbReference type="InterPro" id="IPR003439">
    <property type="entry name" value="ABC_transporter-like_ATP-bd"/>
</dbReference>
<reference evidence="8 9" key="1">
    <citation type="submission" date="2020-04" db="EMBL/GenBank/DDBJ databases">
        <title>Description of novel Gluconacetobacter.</title>
        <authorList>
            <person name="Sombolestani A."/>
        </authorList>
    </citation>
    <scope>NUCLEOTIDE SEQUENCE [LARGE SCALE GENOMIC DNA]</scope>
    <source>
        <strain evidence="6 9">LMG 1728</strain>
        <strain evidence="5 10">LMG 1731</strain>
        <strain evidence="7 8">LMG 22058</strain>
    </source>
</reference>
<feature type="domain" description="ABC transporter" evidence="4">
    <location>
        <begin position="5"/>
        <end position="231"/>
    </location>
</feature>
<evidence type="ECO:0000313" key="9">
    <source>
        <dbReference type="Proteomes" id="UP000540490"/>
    </source>
</evidence>
<dbReference type="EMBL" id="JABEQN010000004">
    <property type="protein sequence ID" value="MBB2192919.1"/>
    <property type="molecule type" value="Genomic_DNA"/>
</dbReference>
<dbReference type="Proteomes" id="UP000561077">
    <property type="component" value="Unassembled WGS sequence"/>
</dbReference>
<dbReference type="Proteomes" id="UP000540490">
    <property type="component" value="Unassembled WGS sequence"/>
</dbReference>
<dbReference type="InterPro" id="IPR003593">
    <property type="entry name" value="AAA+_ATPase"/>
</dbReference>